<dbReference type="InterPro" id="IPR008279">
    <property type="entry name" value="PEP-util_enz_mobile_dom"/>
</dbReference>
<accession>A0A3G3IHM5</accession>
<keyword evidence="7 12" id="KW-0547">Nucleotide-binding</keyword>
<evidence type="ECO:0000256" key="9">
    <source>
        <dbReference type="ARBA" id="ARBA00022840"/>
    </source>
</evidence>
<evidence type="ECO:0000256" key="8">
    <source>
        <dbReference type="ARBA" id="ARBA00022777"/>
    </source>
</evidence>
<dbReference type="Pfam" id="PF02896">
    <property type="entry name" value="PEP-utilizers_C"/>
    <property type="match status" value="1"/>
</dbReference>
<dbReference type="InterPro" id="IPR015813">
    <property type="entry name" value="Pyrv/PenolPyrv_kinase-like_dom"/>
</dbReference>
<keyword evidence="16" id="KW-0670">Pyruvate</keyword>
<dbReference type="NCBIfam" id="NF005057">
    <property type="entry name" value="PRK06464.1"/>
    <property type="match status" value="1"/>
</dbReference>
<dbReference type="EC" id="2.7.9.2" evidence="12"/>
<dbReference type="InterPro" id="IPR002192">
    <property type="entry name" value="PPDK_AMP/ATP-bd"/>
</dbReference>
<evidence type="ECO:0000256" key="6">
    <source>
        <dbReference type="ARBA" id="ARBA00022723"/>
    </source>
</evidence>
<evidence type="ECO:0000256" key="10">
    <source>
        <dbReference type="ARBA" id="ARBA00022842"/>
    </source>
</evidence>
<feature type="domain" description="PEP-utilising enzyme mobile" evidence="13">
    <location>
        <begin position="368"/>
        <end position="439"/>
    </location>
</feature>
<evidence type="ECO:0000256" key="2">
    <source>
        <dbReference type="ARBA" id="ARBA00002988"/>
    </source>
</evidence>
<keyword evidence="9 12" id="KW-0067">ATP-binding</keyword>
<dbReference type="InterPro" id="IPR040442">
    <property type="entry name" value="Pyrv_kinase-like_dom_sf"/>
</dbReference>
<comment type="pathway">
    <text evidence="3 12">Carbohydrate biosynthesis; gluconeogenesis.</text>
</comment>
<dbReference type="SUPFAM" id="SSF52009">
    <property type="entry name" value="Phosphohistidine domain"/>
    <property type="match status" value="1"/>
</dbReference>
<dbReference type="InterPro" id="IPR000121">
    <property type="entry name" value="PEP_util_C"/>
</dbReference>
<dbReference type="PROSITE" id="PS00742">
    <property type="entry name" value="PEP_ENZYMES_2"/>
    <property type="match status" value="1"/>
</dbReference>
<comment type="catalytic activity">
    <reaction evidence="11 12">
        <text>pyruvate + ATP + H2O = phosphoenolpyruvate + AMP + phosphate + 2 H(+)</text>
        <dbReference type="Rhea" id="RHEA:11364"/>
        <dbReference type="ChEBI" id="CHEBI:15361"/>
        <dbReference type="ChEBI" id="CHEBI:15377"/>
        <dbReference type="ChEBI" id="CHEBI:15378"/>
        <dbReference type="ChEBI" id="CHEBI:30616"/>
        <dbReference type="ChEBI" id="CHEBI:43474"/>
        <dbReference type="ChEBI" id="CHEBI:58702"/>
        <dbReference type="ChEBI" id="CHEBI:456215"/>
        <dbReference type="EC" id="2.7.9.2"/>
    </reaction>
</comment>
<evidence type="ECO:0000256" key="4">
    <source>
        <dbReference type="ARBA" id="ARBA00007837"/>
    </source>
</evidence>
<protein>
    <recommendedName>
        <fullName evidence="12">Phosphoenolpyruvate synthase</fullName>
        <shortName evidence="12">PEP synthase</shortName>
        <ecNumber evidence="12">2.7.9.2</ecNumber>
    </recommendedName>
    <alternativeName>
        <fullName evidence="12">Pyruvate, water dikinase</fullName>
    </alternativeName>
</protein>
<comment type="cofactor">
    <cofactor evidence="1 12">
        <name>Mg(2+)</name>
        <dbReference type="ChEBI" id="CHEBI:18420"/>
    </cofactor>
</comment>
<dbReference type="Proteomes" id="UP000273278">
    <property type="component" value="Chromosome"/>
</dbReference>
<dbReference type="GeneID" id="41321983"/>
<dbReference type="SUPFAM" id="SSF51621">
    <property type="entry name" value="Phosphoenolpyruvate/pyruvate domain"/>
    <property type="match status" value="1"/>
</dbReference>
<evidence type="ECO:0000256" key="12">
    <source>
        <dbReference type="PIRNR" id="PIRNR000854"/>
    </source>
</evidence>
<dbReference type="GO" id="GO:0008986">
    <property type="term" value="F:pyruvate, water dikinase activity"/>
    <property type="evidence" value="ECO:0007669"/>
    <property type="project" value="UniProtKB-EC"/>
</dbReference>
<proteinExistence type="inferred from homology"/>
<keyword evidence="10 12" id="KW-0460">Magnesium</keyword>
<dbReference type="OMA" id="HFFHEVG"/>
<evidence type="ECO:0000259" key="13">
    <source>
        <dbReference type="Pfam" id="PF00391"/>
    </source>
</evidence>
<dbReference type="AlphaFoldDB" id="A0A3G3IHM5"/>
<evidence type="ECO:0000256" key="7">
    <source>
        <dbReference type="ARBA" id="ARBA00022741"/>
    </source>
</evidence>
<dbReference type="FunFam" id="3.30.1490.20:FF:000010">
    <property type="entry name" value="Phosphoenolpyruvate synthase"/>
    <property type="match status" value="1"/>
</dbReference>
<dbReference type="InterPro" id="IPR036637">
    <property type="entry name" value="Phosphohistidine_dom_sf"/>
</dbReference>
<evidence type="ECO:0000259" key="15">
    <source>
        <dbReference type="Pfam" id="PF02896"/>
    </source>
</evidence>
<comment type="similarity">
    <text evidence="4 12">Belongs to the PEP-utilizing enzyme family.</text>
</comment>
<organism evidence="16 17">
    <name type="scientific">Methanomethylophilus alvi</name>
    <dbReference type="NCBI Taxonomy" id="1291540"/>
    <lineage>
        <taxon>Archaea</taxon>
        <taxon>Methanobacteriati</taxon>
        <taxon>Thermoplasmatota</taxon>
        <taxon>Thermoplasmata</taxon>
        <taxon>Methanomassiliicoccales</taxon>
        <taxon>Methanomethylophilaceae</taxon>
        <taxon>Methanomethylophilus</taxon>
    </lineage>
</organism>
<evidence type="ECO:0000313" key="17">
    <source>
        <dbReference type="Proteomes" id="UP000273278"/>
    </source>
</evidence>
<sequence length="785" mass="86274">MDSKTAAKRIIDVNELRVNDVPIVGGKGANLGELTSSGFPVPHAFVLTTVSYDYFISTSKIMPKILAQIKSIDPDSDDTLVAASNNIRELFDKCEIPKDLKDEIKENYNLLLGGKKGFVAVRSSATAEDLPDASFAGQQETYLNVKDEKDLFDKIRKCWSSLFTARAISYRETQGYSHEDVKLAVVVQRMVNSEFAGIMFTVDPHNGAKNIIVEGGYGLGEAMVGGEVTPDTYQVDKSKMAITNKRISKQTWKYIRGPQGGAVKKDIPVDMQKVQKIPDDRVLEIAEIGRQVEIHYDKPMDMEWCIEDNKVYLVQARPITAIGTGKEDSSAGEQVEGGDVVLSGLGASPGMATGRVCIYDVGMSLDVIKDGDVLVTKMTMPDMVPAMSRSVAIVTDEGGMTCHAAIISRELGTPCVVGTGEATNTLKNGEIVTVDGSTGTVYRGEIKKKVVTETAPAAAASAAVFSEQVPITGTKVMVNMSMPSKAEEVAKLPCDGVGLLRSEFLFTNYIGEHPCAVIQEGRAQELIDKLADGVAKVARAFYPRPVTLRTSDFKTNEYRDMKGGANFEPNEDNPMIGWRGCSRYVSDSYREAFMCELKAIKKARDEMGMKNINIMLPFVRTIDEVKQITAMMESVGLRRGLDLKLYFMAEVPVNIFMAEEFCKYCDWFSIGSNDLTQLTMGCDRDSDILGKMGYFDERNPGVKAAIKHLIKVAHKYGNHVSICGQAPSVYPEFCEFLVEQGIDCISLNPDTFVRTKKIIASAEQRVLLQAARKVNRPSCDDEDDF</sequence>
<dbReference type="PIRSF" id="PIRSF000854">
    <property type="entry name" value="PEP_synthase"/>
    <property type="match status" value="1"/>
</dbReference>
<keyword evidence="5 12" id="KW-0808">Transferase</keyword>
<evidence type="ECO:0000256" key="5">
    <source>
        <dbReference type="ARBA" id="ARBA00022679"/>
    </source>
</evidence>
<dbReference type="InterPro" id="IPR013815">
    <property type="entry name" value="ATP_grasp_subdomain_1"/>
</dbReference>
<keyword evidence="8 12" id="KW-0418">Kinase</keyword>
<evidence type="ECO:0000256" key="1">
    <source>
        <dbReference type="ARBA" id="ARBA00001946"/>
    </source>
</evidence>
<dbReference type="RefSeq" id="WP_015505093.1">
    <property type="nucleotide sequence ID" value="NZ_CAYAZT010000037.1"/>
</dbReference>
<gene>
    <name evidence="16" type="ORF">BKD89_05930</name>
</gene>
<dbReference type="UniPathway" id="UPA00138"/>
<keyword evidence="6 12" id="KW-0479">Metal-binding</keyword>
<dbReference type="InterPro" id="IPR006319">
    <property type="entry name" value="PEP_synth"/>
</dbReference>
<dbReference type="Gene3D" id="3.20.20.60">
    <property type="entry name" value="Phosphoenolpyruvate-binding domains"/>
    <property type="match status" value="1"/>
</dbReference>
<dbReference type="Pfam" id="PF01326">
    <property type="entry name" value="PPDK_N"/>
    <property type="match status" value="1"/>
</dbReference>
<dbReference type="GO" id="GO:0006094">
    <property type="term" value="P:gluconeogenesis"/>
    <property type="evidence" value="ECO:0007669"/>
    <property type="project" value="UniProtKB-UniPathway"/>
</dbReference>
<feature type="domain" description="Pyruvate phosphate dikinase AMP/ATP-binding" evidence="14">
    <location>
        <begin position="22"/>
        <end position="330"/>
    </location>
</feature>
<evidence type="ECO:0000259" key="14">
    <source>
        <dbReference type="Pfam" id="PF01326"/>
    </source>
</evidence>
<dbReference type="Gene3D" id="3.30.1490.20">
    <property type="entry name" value="ATP-grasp fold, A domain"/>
    <property type="match status" value="1"/>
</dbReference>
<dbReference type="PANTHER" id="PTHR43030">
    <property type="entry name" value="PHOSPHOENOLPYRUVATE SYNTHASE"/>
    <property type="match status" value="1"/>
</dbReference>
<dbReference type="PROSITE" id="PS00370">
    <property type="entry name" value="PEP_ENZYMES_PHOS_SITE"/>
    <property type="match status" value="1"/>
</dbReference>
<evidence type="ECO:0000256" key="3">
    <source>
        <dbReference type="ARBA" id="ARBA00004742"/>
    </source>
</evidence>
<dbReference type="EMBL" id="CP017686">
    <property type="protein sequence ID" value="AYQ55336.1"/>
    <property type="molecule type" value="Genomic_DNA"/>
</dbReference>
<dbReference type="SUPFAM" id="SSF56059">
    <property type="entry name" value="Glutathione synthetase ATP-binding domain-like"/>
    <property type="match status" value="1"/>
</dbReference>
<dbReference type="InterPro" id="IPR023151">
    <property type="entry name" value="PEP_util_CS"/>
</dbReference>
<dbReference type="GO" id="GO:0005524">
    <property type="term" value="F:ATP binding"/>
    <property type="evidence" value="ECO:0007669"/>
    <property type="project" value="UniProtKB-KW"/>
</dbReference>
<dbReference type="NCBIfam" id="TIGR01418">
    <property type="entry name" value="PEP_synth"/>
    <property type="match status" value="1"/>
</dbReference>
<dbReference type="InterPro" id="IPR018274">
    <property type="entry name" value="PEP_util_AS"/>
</dbReference>
<name>A0A3G3IHM5_9ARCH</name>
<dbReference type="Gene3D" id="3.50.30.10">
    <property type="entry name" value="Phosphohistidine domain"/>
    <property type="match status" value="1"/>
</dbReference>
<reference evidence="16 17" key="1">
    <citation type="submission" date="2016-10" db="EMBL/GenBank/DDBJ databases">
        <title>Complete genome of the TMA-utilizing, human hosted archaeon Methanomethylophilus alvus Gen. nov, sp. nov., strain Mx-05, derived from a pure culture.</title>
        <authorList>
            <person name="Brugere J.-F."/>
            <person name="Ben Hania W."/>
            <person name="Chaudhary P.P."/>
            <person name="Gaci N."/>
            <person name="Borrel G."/>
            <person name="Cao Van Tuat L."/>
            <person name="Fardeau M.-L."/>
            <person name="Harris H.M.B."/>
            <person name="O'Toole P.W."/>
            <person name="Ollivier B."/>
        </authorList>
    </citation>
    <scope>NUCLEOTIDE SEQUENCE [LARGE SCALE GENOMIC DNA]</scope>
    <source>
        <strain evidence="16 17">Mx-05</strain>
    </source>
</reference>
<dbReference type="Gene3D" id="3.30.470.20">
    <property type="entry name" value="ATP-grasp fold, B domain"/>
    <property type="match status" value="1"/>
</dbReference>
<evidence type="ECO:0000313" key="16">
    <source>
        <dbReference type="EMBL" id="AYQ55336.1"/>
    </source>
</evidence>
<dbReference type="PANTHER" id="PTHR43030:SF1">
    <property type="entry name" value="PHOSPHOENOLPYRUVATE SYNTHASE"/>
    <property type="match status" value="1"/>
</dbReference>
<dbReference type="GO" id="GO:0046872">
    <property type="term" value="F:metal ion binding"/>
    <property type="evidence" value="ECO:0007669"/>
    <property type="project" value="UniProtKB-KW"/>
</dbReference>
<evidence type="ECO:0000256" key="11">
    <source>
        <dbReference type="ARBA" id="ARBA00047700"/>
    </source>
</evidence>
<dbReference type="Pfam" id="PF00391">
    <property type="entry name" value="PEP-utilizers"/>
    <property type="match status" value="1"/>
</dbReference>
<comment type="function">
    <text evidence="2 12">Catalyzes the phosphorylation of pyruvate to phosphoenolpyruvate.</text>
</comment>
<feature type="domain" description="PEP-utilising enzyme C-terminal" evidence="15">
    <location>
        <begin position="469"/>
        <end position="763"/>
    </location>
</feature>